<evidence type="ECO:0000256" key="5">
    <source>
        <dbReference type="ARBA" id="ARBA00022840"/>
    </source>
</evidence>
<dbReference type="AlphaFoldDB" id="A9VAK4"/>
<evidence type="ECO:0000256" key="9">
    <source>
        <dbReference type="SAM" id="MobiDB-lite"/>
    </source>
</evidence>
<dbReference type="Pfam" id="PF00005">
    <property type="entry name" value="ABC_tran"/>
    <property type="match status" value="1"/>
</dbReference>
<dbReference type="CDD" id="cd03253">
    <property type="entry name" value="ABCC_ATM1_transporter"/>
    <property type="match status" value="1"/>
</dbReference>
<dbReference type="GO" id="GO:0005524">
    <property type="term" value="F:ATP binding"/>
    <property type="evidence" value="ECO:0007669"/>
    <property type="project" value="UniProtKB-KW"/>
</dbReference>
<keyword evidence="4" id="KW-0547">Nucleotide-binding</keyword>
<dbReference type="Proteomes" id="UP000001357">
    <property type="component" value="Unassembled WGS sequence"/>
</dbReference>
<dbReference type="GO" id="GO:0016020">
    <property type="term" value="C:membrane"/>
    <property type="evidence" value="ECO:0007669"/>
    <property type="project" value="UniProtKB-SubCell"/>
</dbReference>
<dbReference type="SMART" id="SM00382">
    <property type="entry name" value="AAA"/>
    <property type="match status" value="1"/>
</dbReference>
<dbReference type="PROSITE" id="PS00211">
    <property type="entry name" value="ABC_TRANSPORTER_1"/>
    <property type="match status" value="1"/>
</dbReference>
<evidence type="ECO:0000256" key="2">
    <source>
        <dbReference type="ARBA" id="ARBA00022448"/>
    </source>
</evidence>
<accession>A9VAK4</accession>
<keyword evidence="7" id="KW-0472">Membrane</keyword>
<evidence type="ECO:0000256" key="6">
    <source>
        <dbReference type="ARBA" id="ARBA00022989"/>
    </source>
</evidence>
<keyword evidence="2" id="KW-0813">Transport</keyword>
<name>A9VAK4_MONBE</name>
<comment type="similarity">
    <text evidence="8">Belongs to the ABC transporter superfamily. ABCB family. Heavy Metal importer (TC 3.A.1.210) subfamily.</text>
</comment>
<evidence type="ECO:0000256" key="1">
    <source>
        <dbReference type="ARBA" id="ARBA00004141"/>
    </source>
</evidence>
<dbReference type="GeneID" id="5895006"/>
<keyword evidence="5" id="KW-0067">ATP-binding</keyword>
<dbReference type="InterPro" id="IPR003593">
    <property type="entry name" value="AAA+_ATPase"/>
</dbReference>
<evidence type="ECO:0000256" key="7">
    <source>
        <dbReference type="ARBA" id="ARBA00023136"/>
    </source>
</evidence>
<dbReference type="InterPro" id="IPR017871">
    <property type="entry name" value="ABC_transporter-like_CS"/>
</dbReference>
<evidence type="ECO:0000259" key="10">
    <source>
        <dbReference type="PROSITE" id="PS50893"/>
    </source>
</evidence>
<evidence type="ECO:0000256" key="8">
    <source>
        <dbReference type="ARBA" id="ARBA00024363"/>
    </source>
</evidence>
<keyword evidence="12" id="KW-1185">Reference proteome</keyword>
<dbReference type="KEGG" id="mbr:MONBRDRAFT_34262"/>
<organism evidence="11 12">
    <name type="scientific">Monosiga brevicollis</name>
    <name type="common">Choanoflagellate</name>
    <dbReference type="NCBI Taxonomy" id="81824"/>
    <lineage>
        <taxon>Eukaryota</taxon>
        <taxon>Choanoflagellata</taxon>
        <taxon>Craspedida</taxon>
        <taxon>Salpingoecidae</taxon>
        <taxon>Monosiga</taxon>
    </lineage>
</organism>
<dbReference type="FunFam" id="3.40.50.300:FF:000186">
    <property type="entry name" value="ATP-binding cassette sub-family B member 7, mitochondrial"/>
    <property type="match status" value="1"/>
</dbReference>
<dbReference type="eggNOG" id="KOG0056">
    <property type="taxonomic scope" value="Eukaryota"/>
</dbReference>
<dbReference type="PANTHER" id="PTHR24221">
    <property type="entry name" value="ATP-BINDING CASSETTE SUB-FAMILY B"/>
    <property type="match status" value="1"/>
</dbReference>
<comment type="subcellular location">
    <subcellularLocation>
        <location evidence="1">Membrane</location>
        <topology evidence="1">Multi-pass membrane protein</topology>
    </subcellularLocation>
</comment>
<reference evidence="11 12" key="1">
    <citation type="journal article" date="2008" name="Nature">
        <title>The genome of the choanoflagellate Monosiga brevicollis and the origin of metazoans.</title>
        <authorList>
            <consortium name="JGI Sequencing"/>
            <person name="King N."/>
            <person name="Westbrook M.J."/>
            <person name="Young S.L."/>
            <person name="Kuo A."/>
            <person name="Abedin M."/>
            <person name="Chapman J."/>
            <person name="Fairclough S."/>
            <person name="Hellsten U."/>
            <person name="Isogai Y."/>
            <person name="Letunic I."/>
            <person name="Marr M."/>
            <person name="Pincus D."/>
            <person name="Putnam N."/>
            <person name="Rokas A."/>
            <person name="Wright K.J."/>
            <person name="Zuzow R."/>
            <person name="Dirks W."/>
            <person name="Good M."/>
            <person name="Goodstein D."/>
            <person name="Lemons D."/>
            <person name="Li W."/>
            <person name="Lyons J.B."/>
            <person name="Morris A."/>
            <person name="Nichols S."/>
            <person name="Richter D.J."/>
            <person name="Salamov A."/>
            <person name="Bork P."/>
            <person name="Lim W.A."/>
            <person name="Manning G."/>
            <person name="Miller W.T."/>
            <person name="McGinnis W."/>
            <person name="Shapiro H."/>
            <person name="Tjian R."/>
            <person name="Grigoriev I.V."/>
            <person name="Rokhsar D."/>
        </authorList>
    </citation>
    <scope>NUCLEOTIDE SEQUENCE [LARGE SCALE GENOMIC DNA]</scope>
    <source>
        <strain evidence="12">MX1 / ATCC 50154</strain>
    </source>
</reference>
<sequence length="290" mass="31386">MFDLLHLKPEVKDKPDARSLAPEHPERGCAIEFRDVTFAYSPERPVLKGISFSVPAGSTLAVVGPTGSGKSTLMRLLFRFYEVGGGAIRVDGMDIRDLTQDSLRRQMAVVPQDTVLFNDTIAYNIEYGAPGAPRVDVERAAEAAEIHKSILTFPKQYDTVVGERGLKLSGGEKQRVAIARAILKNPAIMLLDEATSALDTATERSIQGSLSRVCQGRTTVSIAHRLSTIVGADQIIVLQDGLIVERGSHGSLLEQGGLYAEMWHRQLEAEEEARTGAGAKEDSEDAVTSA</sequence>
<evidence type="ECO:0000313" key="12">
    <source>
        <dbReference type="Proteomes" id="UP000001357"/>
    </source>
</evidence>
<dbReference type="RefSeq" id="XP_001749749.1">
    <property type="nucleotide sequence ID" value="XM_001749697.1"/>
</dbReference>
<dbReference type="OMA" id="GTHDYEL"/>
<dbReference type="PANTHER" id="PTHR24221:SF654">
    <property type="entry name" value="ATP-BINDING CASSETTE SUB-FAMILY B MEMBER 6"/>
    <property type="match status" value="1"/>
</dbReference>
<dbReference type="InterPro" id="IPR039421">
    <property type="entry name" value="Type_1_exporter"/>
</dbReference>
<dbReference type="InParanoid" id="A9VAK4"/>
<protein>
    <recommendedName>
        <fullName evidence="10">ABC transporter domain-containing protein</fullName>
    </recommendedName>
</protein>
<evidence type="ECO:0000256" key="4">
    <source>
        <dbReference type="ARBA" id="ARBA00022741"/>
    </source>
</evidence>
<feature type="region of interest" description="Disordered" evidence="9">
    <location>
        <begin position="270"/>
        <end position="290"/>
    </location>
</feature>
<dbReference type="EMBL" id="CH991574">
    <property type="protein sequence ID" value="EDQ85338.1"/>
    <property type="molecule type" value="Genomic_DNA"/>
</dbReference>
<dbReference type="GO" id="GO:0016887">
    <property type="term" value="F:ATP hydrolysis activity"/>
    <property type="evidence" value="ECO:0007669"/>
    <property type="project" value="InterPro"/>
</dbReference>
<proteinExistence type="inferred from homology"/>
<keyword evidence="3" id="KW-0812">Transmembrane</keyword>
<dbReference type="STRING" id="81824.A9VAK4"/>
<dbReference type="PROSITE" id="PS50893">
    <property type="entry name" value="ABC_TRANSPORTER_2"/>
    <property type="match status" value="1"/>
</dbReference>
<evidence type="ECO:0000313" key="11">
    <source>
        <dbReference type="EMBL" id="EDQ85338.1"/>
    </source>
</evidence>
<dbReference type="Gene3D" id="3.40.50.300">
    <property type="entry name" value="P-loop containing nucleotide triphosphate hydrolases"/>
    <property type="match status" value="1"/>
</dbReference>
<dbReference type="SUPFAM" id="SSF52540">
    <property type="entry name" value="P-loop containing nucleoside triphosphate hydrolases"/>
    <property type="match status" value="1"/>
</dbReference>
<feature type="domain" description="ABC transporter" evidence="10">
    <location>
        <begin position="31"/>
        <end position="265"/>
    </location>
</feature>
<gene>
    <name evidence="11" type="ORF">MONBRDRAFT_34262</name>
</gene>
<dbReference type="InterPro" id="IPR027417">
    <property type="entry name" value="P-loop_NTPase"/>
</dbReference>
<keyword evidence="6" id="KW-1133">Transmembrane helix</keyword>
<dbReference type="InterPro" id="IPR003439">
    <property type="entry name" value="ABC_transporter-like_ATP-bd"/>
</dbReference>
<evidence type="ECO:0000256" key="3">
    <source>
        <dbReference type="ARBA" id="ARBA00022692"/>
    </source>
</evidence>